<proteinExistence type="predicted"/>
<reference evidence="1 2" key="1">
    <citation type="submission" date="2019-03" db="EMBL/GenBank/DDBJ databases">
        <title>Lake Tanganyika Metagenome-Assembled Genomes (MAGs).</title>
        <authorList>
            <person name="Tran P."/>
        </authorList>
    </citation>
    <scope>NUCLEOTIDE SEQUENCE [LARGE SCALE GENOMIC DNA]</scope>
    <source>
        <strain evidence="1">K_DeepCast_65m_m2_236</strain>
    </source>
</reference>
<evidence type="ECO:0000313" key="1">
    <source>
        <dbReference type="EMBL" id="MBM3273944.1"/>
    </source>
</evidence>
<dbReference type="Proteomes" id="UP000703893">
    <property type="component" value="Unassembled WGS sequence"/>
</dbReference>
<accession>A0A937X4A1</accession>
<sequence length="222" mass="23177">MSVSATSNPSAPRIAAILSGQKPAPAPTITVGEHLRREREARIDAGLDAIGTGLRFTAEAIPGYLLVEMAAIKAAHRQQAYQRIYNLPWDAQGKWKLQADKILADESRKADVEIRNLPMVRAMVATGDAIVTGATAVGNAVVDGATWVADTTVTGLTVAGNAVVDGATFVGNAVYDGAAAVGRGTVNTYKAAGRGFLGWIAHLGQSLFNWANGLKPAFAPAR</sequence>
<gene>
    <name evidence="1" type="ORF">FJZ00_02235</name>
</gene>
<dbReference type="EMBL" id="VGJX01000083">
    <property type="protein sequence ID" value="MBM3273944.1"/>
    <property type="molecule type" value="Genomic_DNA"/>
</dbReference>
<organism evidence="1 2">
    <name type="scientific">Candidatus Tanganyikabacteria bacterium</name>
    <dbReference type="NCBI Taxonomy" id="2961651"/>
    <lineage>
        <taxon>Bacteria</taxon>
        <taxon>Bacillati</taxon>
        <taxon>Candidatus Sericytochromatia</taxon>
        <taxon>Candidatus Tanganyikabacteria</taxon>
    </lineage>
</organism>
<comment type="caution">
    <text evidence="1">The sequence shown here is derived from an EMBL/GenBank/DDBJ whole genome shotgun (WGS) entry which is preliminary data.</text>
</comment>
<protein>
    <submittedName>
        <fullName evidence="1">Uncharacterized protein</fullName>
    </submittedName>
</protein>
<evidence type="ECO:0000313" key="2">
    <source>
        <dbReference type="Proteomes" id="UP000703893"/>
    </source>
</evidence>
<dbReference type="AlphaFoldDB" id="A0A937X4A1"/>
<name>A0A937X4A1_9BACT</name>